<feature type="region of interest" description="Disordered" evidence="7">
    <location>
        <begin position="332"/>
        <end position="363"/>
    </location>
</feature>
<comment type="caution">
    <text evidence="9">The sequence shown here is derived from an EMBL/GenBank/DDBJ whole genome shotgun (WGS) entry which is preliminary data.</text>
</comment>
<evidence type="ECO:0000313" key="9">
    <source>
        <dbReference type="EMBL" id="MDO9708778.1"/>
    </source>
</evidence>
<accession>A0ABT9DY05</accession>
<evidence type="ECO:0000256" key="5">
    <source>
        <dbReference type="ARBA" id="ARBA00022989"/>
    </source>
</evidence>
<evidence type="ECO:0000256" key="3">
    <source>
        <dbReference type="ARBA" id="ARBA00022475"/>
    </source>
</evidence>
<keyword evidence="10" id="KW-1185">Reference proteome</keyword>
<keyword evidence="3" id="KW-1003">Cell membrane</keyword>
<organism evidence="9 10">
    <name type="scientific">Paracraurococcus lichenis</name>
    <dbReference type="NCBI Taxonomy" id="3064888"/>
    <lineage>
        <taxon>Bacteria</taxon>
        <taxon>Pseudomonadati</taxon>
        <taxon>Pseudomonadota</taxon>
        <taxon>Alphaproteobacteria</taxon>
        <taxon>Acetobacterales</taxon>
        <taxon>Roseomonadaceae</taxon>
        <taxon>Paracraurococcus</taxon>
    </lineage>
</organism>
<comment type="subcellular location">
    <subcellularLocation>
        <location evidence="1">Cell membrane</location>
        <topology evidence="1">Multi-pass membrane protein</topology>
    </subcellularLocation>
</comment>
<sequence>MSEVRASLLGPEDPAPKPPSATGGTQGLRREWRGPTYYGRPALKAAPFNNWVVGGYIFLAGLSGAAAILSTLADRARPRHGRDVVRRGRYLSLLAPTVGASLLVYDLHTPQRFYNMLRVAKGTSPMSIGTWLLMGFSAAGGLAAAMQFLADRMPWRRWPGRVARAASVPAAALGAGMSTYTAALLAATSTPLWAAAPRALAMRFGGSSIASGAAALSLGEPPGPTRRALDAVAVAALAAELAAASSQRRSYDRAGVAGALEGGWGQVERIGATGLGTALPLGLHALSLAEGGDGRLSRLASLAILGGSLLLRVSTMAAGDVSANRPEVSFRFAQPDNLPGPGRRTRSVRASRRAALRGMPAAR</sequence>
<dbReference type="InterPro" id="IPR005614">
    <property type="entry name" value="NrfD-like"/>
</dbReference>
<feature type="region of interest" description="Disordered" evidence="7">
    <location>
        <begin position="1"/>
        <end position="30"/>
    </location>
</feature>
<dbReference type="PANTHER" id="PTHR34856:SF2">
    <property type="entry name" value="PROTEIN NRFD"/>
    <property type="match status" value="1"/>
</dbReference>
<gene>
    <name evidence="9" type="primary">nrfD</name>
    <name evidence="9" type="ORF">Q7A36_10545</name>
</gene>
<keyword evidence="5 8" id="KW-1133">Transmembrane helix</keyword>
<reference evidence="9 10" key="1">
    <citation type="submission" date="2023-08" db="EMBL/GenBank/DDBJ databases">
        <title>The draft genome sequence of Paracraurococcus sp. LOR1-02.</title>
        <authorList>
            <person name="Kingkaew E."/>
            <person name="Tanasupawat S."/>
        </authorList>
    </citation>
    <scope>NUCLEOTIDE SEQUENCE [LARGE SCALE GENOMIC DNA]</scope>
    <source>
        <strain evidence="9 10">LOR1-02</strain>
    </source>
</reference>
<dbReference type="InterPro" id="IPR052049">
    <property type="entry name" value="Electron_transfer_protein"/>
</dbReference>
<feature type="transmembrane region" description="Helical" evidence="8">
    <location>
        <begin position="162"/>
        <end position="188"/>
    </location>
</feature>
<dbReference type="PANTHER" id="PTHR34856">
    <property type="entry name" value="PROTEIN NRFD"/>
    <property type="match status" value="1"/>
</dbReference>
<evidence type="ECO:0000256" key="8">
    <source>
        <dbReference type="SAM" id="Phobius"/>
    </source>
</evidence>
<proteinExistence type="inferred from homology"/>
<dbReference type="Gene3D" id="1.20.1630.10">
    <property type="entry name" value="Formate dehydrogenase/DMSO reductase domain"/>
    <property type="match status" value="1"/>
</dbReference>
<dbReference type="Proteomes" id="UP001243009">
    <property type="component" value="Unassembled WGS sequence"/>
</dbReference>
<evidence type="ECO:0000256" key="2">
    <source>
        <dbReference type="ARBA" id="ARBA00008929"/>
    </source>
</evidence>
<dbReference type="Pfam" id="PF03916">
    <property type="entry name" value="NrfD"/>
    <property type="match status" value="1"/>
</dbReference>
<evidence type="ECO:0000256" key="7">
    <source>
        <dbReference type="SAM" id="MobiDB-lite"/>
    </source>
</evidence>
<evidence type="ECO:0000256" key="4">
    <source>
        <dbReference type="ARBA" id="ARBA00022692"/>
    </source>
</evidence>
<evidence type="ECO:0000256" key="1">
    <source>
        <dbReference type="ARBA" id="ARBA00004651"/>
    </source>
</evidence>
<feature type="transmembrane region" description="Helical" evidence="8">
    <location>
        <begin position="90"/>
        <end position="108"/>
    </location>
</feature>
<dbReference type="RefSeq" id="WP_305103644.1">
    <property type="nucleotide sequence ID" value="NZ_JAUTWS010000008.1"/>
</dbReference>
<feature type="transmembrane region" description="Helical" evidence="8">
    <location>
        <begin position="51"/>
        <end position="69"/>
    </location>
</feature>
<protein>
    <submittedName>
        <fullName evidence="9">NrfD/PsrC family molybdoenzyme membrane anchor subunit</fullName>
    </submittedName>
</protein>
<keyword evidence="6 8" id="KW-0472">Membrane</keyword>
<feature type="transmembrane region" description="Helical" evidence="8">
    <location>
        <begin position="128"/>
        <end position="150"/>
    </location>
</feature>
<name>A0ABT9DY05_9PROT</name>
<evidence type="ECO:0000256" key="6">
    <source>
        <dbReference type="ARBA" id="ARBA00023136"/>
    </source>
</evidence>
<dbReference type="EMBL" id="JAUTWS010000008">
    <property type="protein sequence ID" value="MDO9708778.1"/>
    <property type="molecule type" value="Genomic_DNA"/>
</dbReference>
<evidence type="ECO:0000313" key="10">
    <source>
        <dbReference type="Proteomes" id="UP001243009"/>
    </source>
</evidence>
<feature type="compositionally biased region" description="Basic residues" evidence="7">
    <location>
        <begin position="343"/>
        <end position="355"/>
    </location>
</feature>
<comment type="similarity">
    <text evidence="2">Belongs to the NrfD family.</text>
</comment>
<keyword evidence="4 8" id="KW-0812">Transmembrane</keyword>